<evidence type="ECO:0000256" key="8">
    <source>
        <dbReference type="SAM" id="SignalP"/>
    </source>
</evidence>
<protein>
    <submittedName>
        <fullName evidence="9">Outer membrane efflux protein</fullName>
    </submittedName>
</protein>
<dbReference type="GO" id="GO:0015562">
    <property type="term" value="F:efflux transmembrane transporter activity"/>
    <property type="evidence" value="ECO:0007669"/>
    <property type="project" value="InterPro"/>
</dbReference>
<dbReference type="GO" id="GO:0015288">
    <property type="term" value="F:porin activity"/>
    <property type="evidence" value="ECO:0007669"/>
    <property type="project" value="TreeGrafter"/>
</dbReference>
<gene>
    <name evidence="9" type="ORF">HMPREF0889_0383</name>
</gene>
<name>D3LV50_9FIRM</name>
<evidence type="ECO:0000313" key="9">
    <source>
        <dbReference type="EMBL" id="EFD93978.1"/>
    </source>
</evidence>
<comment type="similarity">
    <text evidence="2">Belongs to the outer membrane factor (OMF) (TC 1.B.17) family.</text>
</comment>
<keyword evidence="7" id="KW-0998">Cell outer membrane</keyword>
<comment type="subcellular location">
    <subcellularLocation>
        <location evidence="1">Cell outer membrane</location>
    </subcellularLocation>
</comment>
<feature type="signal peptide" evidence="8">
    <location>
        <begin position="1"/>
        <end position="29"/>
    </location>
</feature>
<evidence type="ECO:0000256" key="2">
    <source>
        <dbReference type="ARBA" id="ARBA00007613"/>
    </source>
</evidence>
<dbReference type="Gene3D" id="1.20.1600.10">
    <property type="entry name" value="Outer membrane efflux proteins (OEP)"/>
    <property type="match status" value="1"/>
</dbReference>
<evidence type="ECO:0000256" key="3">
    <source>
        <dbReference type="ARBA" id="ARBA00022448"/>
    </source>
</evidence>
<evidence type="ECO:0000256" key="1">
    <source>
        <dbReference type="ARBA" id="ARBA00004442"/>
    </source>
</evidence>
<evidence type="ECO:0000313" key="10">
    <source>
        <dbReference type="Proteomes" id="UP000003242"/>
    </source>
</evidence>
<evidence type="ECO:0000256" key="7">
    <source>
        <dbReference type="ARBA" id="ARBA00023237"/>
    </source>
</evidence>
<evidence type="ECO:0000256" key="5">
    <source>
        <dbReference type="ARBA" id="ARBA00022692"/>
    </source>
</evidence>
<dbReference type="eggNOG" id="COG1538">
    <property type="taxonomic scope" value="Bacteria"/>
</dbReference>
<comment type="caution">
    <text evidence="9">The sequence shown here is derived from an EMBL/GenBank/DDBJ whole genome shotgun (WGS) entry which is preliminary data.</text>
</comment>
<accession>D3LV50</accession>
<feature type="chain" id="PRO_5003047779" evidence="8">
    <location>
        <begin position="30"/>
        <end position="495"/>
    </location>
</feature>
<dbReference type="GO" id="GO:1990281">
    <property type="term" value="C:efflux pump complex"/>
    <property type="evidence" value="ECO:0007669"/>
    <property type="project" value="TreeGrafter"/>
</dbReference>
<evidence type="ECO:0000256" key="4">
    <source>
        <dbReference type="ARBA" id="ARBA00022452"/>
    </source>
</evidence>
<dbReference type="AlphaFoldDB" id="D3LV50"/>
<dbReference type="PANTHER" id="PTHR30026">
    <property type="entry name" value="OUTER MEMBRANE PROTEIN TOLC"/>
    <property type="match status" value="1"/>
</dbReference>
<sequence length="495" mass="53387">MGVFMKKNIVQKIGMIMAFSAVTMTVAAATPGTADGVPENGNIRPVDVTPLMREELAEQIAAHTAVIREREAKKAAASVITDKGTHTTQMTLDLPKTVRLALAYNRDLKASRYAVKKAEAAIGEAKAARSITGEYTFSAGRGSAVTAMGTMTGNQYNHELTVSLPLYTGGRIEHGIALAELGKEAAQEDLLKSEQNTKLEAVKGYFSLLAAREVQRVYKEAVANLQAHVQNVKAQYTVGTVAKVDVLHSEVSLAAAKTRAVGADNEAALAEDNLDNILGLPLTTALTLQDHRLPFQAYTLSLQESTQYALTYRPEVLQAALAVQKAATYMALAKADNRPTAGIRFTQAWNDTAFPGTKHKTWSLGGQISYRFYDGGAGKHKISQARQELNIAGEIEQKTRDGVQLQVKQAYLAVRSAAQRVRETQAAVTQAAEGFAISRVRYEAGVGINLDVLDAQLALNQAKINHIQALYDYNVGISSLEQAMGMDVRSGVVRP</sequence>
<dbReference type="PANTHER" id="PTHR30026:SF20">
    <property type="entry name" value="OUTER MEMBRANE PROTEIN TOLC"/>
    <property type="match status" value="1"/>
</dbReference>
<dbReference type="STRING" id="699218.HMPREF0889_0383"/>
<proteinExistence type="inferred from homology"/>
<keyword evidence="4" id="KW-1134">Transmembrane beta strand</keyword>
<dbReference type="GO" id="GO:0009279">
    <property type="term" value="C:cell outer membrane"/>
    <property type="evidence" value="ECO:0007669"/>
    <property type="project" value="UniProtKB-SubCell"/>
</dbReference>
<dbReference type="SUPFAM" id="SSF56954">
    <property type="entry name" value="Outer membrane efflux proteins (OEP)"/>
    <property type="match status" value="1"/>
</dbReference>
<keyword evidence="5" id="KW-0812">Transmembrane</keyword>
<dbReference type="EMBL" id="ADGP01000020">
    <property type="protein sequence ID" value="EFD93978.1"/>
    <property type="molecule type" value="Genomic_DNA"/>
</dbReference>
<keyword evidence="3" id="KW-0813">Transport</keyword>
<keyword evidence="8" id="KW-0732">Signal</keyword>
<dbReference type="Pfam" id="PF02321">
    <property type="entry name" value="OEP"/>
    <property type="match status" value="2"/>
</dbReference>
<organism evidence="9 10">
    <name type="scientific">Megasphaera lornae</name>
    <dbReference type="NCBI Taxonomy" id="1000568"/>
    <lineage>
        <taxon>Bacteria</taxon>
        <taxon>Bacillati</taxon>
        <taxon>Bacillota</taxon>
        <taxon>Negativicutes</taxon>
        <taxon>Veillonellales</taxon>
        <taxon>Veillonellaceae</taxon>
        <taxon>Megasphaera</taxon>
    </lineage>
</organism>
<dbReference type="Proteomes" id="UP000003242">
    <property type="component" value="Unassembled WGS sequence"/>
</dbReference>
<reference evidence="10" key="1">
    <citation type="submission" date="2009-12" db="EMBL/GenBank/DDBJ databases">
        <title>Sequence of Clostridiales genomosp. BVAB3 str. UPII9-5.</title>
        <authorList>
            <person name="Madupu R."/>
            <person name="Durkin A.S."/>
            <person name="Torralba M."/>
            <person name="Methe B."/>
            <person name="Sutton G.G."/>
            <person name="Strausberg R.L."/>
            <person name="Nelson K.E."/>
        </authorList>
    </citation>
    <scope>NUCLEOTIDE SEQUENCE [LARGE SCALE GENOMIC DNA]</scope>
    <source>
        <strain evidence="10">28L</strain>
    </source>
</reference>
<evidence type="ECO:0000256" key="6">
    <source>
        <dbReference type="ARBA" id="ARBA00023136"/>
    </source>
</evidence>
<dbReference type="InterPro" id="IPR003423">
    <property type="entry name" value="OMP_efflux"/>
</dbReference>
<dbReference type="InterPro" id="IPR051906">
    <property type="entry name" value="TolC-like"/>
</dbReference>
<keyword evidence="6" id="KW-0472">Membrane</keyword>